<dbReference type="Gene3D" id="3.30.450.20">
    <property type="entry name" value="PAS domain"/>
    <property type="match status" value="1"/>
</dbReference>
<evidence type="ECO:0000313" key="3">
    <source>
        <dbReference type="Proteomes" id="UP001595593"/>
    </source>
</evidence>
<organism evidence="2 3">
    <name type="scientific">Teichococcus globiformis</name>
    <dbReference type="NCBI Taxonomy" id="2307229"/>
    <lineage>
        <taxon>Bacteria</taxon>
        <taxon>Pseudomonadati</taxon>
        <taxon>Pseudomonadota</taxon>
        <taxon>Alphaproteobacteria</taxon>
        <taxon>Acetobacterales</taxon>
        <taxon>Roseomonadaceae</taxon>
        <taxon>Roseomonas</taxon>
    </lineage>
</organism>
<dbReference type="InterPro" id="IPR013656">
    <property type="entry name" value="PAS_4"/>
</dbReference>
<dbReference type="RefSeq" id="WP_379599591.1">
    <property type="nucleotide sequence ID" value="NZ_JBHRTN010000028.1"/>
</dbReference>
<accession>A0ABV7G4T5</accession>
<feature type="domain" description="PAS fold-4" evidence="1">
    <location>
        <begin position="11"/>
        <end position="44"/>
    </location>
</feature>
<dbReference type="Proteomes" id="UP001595593">
    <property type="component" value="Unassembled WGS sequence"/>
</dbReference>
<comment type="caution">
    <text evidence="2">The sequence shown here is derived from an EMBL/GenBank/DDBJ whole genome shotgun (WGS) entry which is preliminary data.</text>
</comment>
<sequence>MPLLMTRHGYAEDIWWSFSYSPVRNEQGDVAGLMNVTLETTERVLAERERDAAVERLHRQAALGAASTAPV</sequence>
<gene>
    <name evidence="2" type="ORF">ACFOD4_20830</name>
</gene>
<evidence type="ECO:0000313" key="2">
    <source>
        <dbReference type="EMBL" id="MFC3127515.1"/>
    </source>
</evidence>
<dbReference type="EMBL" id="JBHRTN010000028">
    <property type="protein sequence ID" value="MFC3127515.1"/>
    <property type="molecule type" value="Genomic_DNA"/>
</dbReference>
<proteinExistence type="predicted"/>
<protein>
    <submittedName>
        <fullName evidence="2">PAS domain-containing protein</fullName>
    </submittedName>
</protein>
<keyword evidence="3" id="KW-1185">Reference proteome</keyword>
<dbReference type="Pfam" id="PF08448">
    <property type="entry name" value="PAS_4"/>
    <property type="match status" value="1"/>
</dbReference>
<reference evidence="3" key="1">
    <citation type="journal article" date="2019" name="Int. J. Syst. Evol. Microbiol.">
        <title>The Global Catalogue of Microorganisms (GCM) 10K type strain sequencing project: providing services to taxonomists for standard genome sequencing and annotation.</title>
        <authorList>
            <consortium name="The Broad Institute Genomics Platform"/>
            <consortium name="The Broad Institute Genome Sequencing Center for Infectious Disease"/>
            <person name="Wu L."/>
            <person name="Ma J."/>
        </authorList>
    </citation>
    <scope>NUCLEOTIDE SEQUENCE [LARGE SCALE GENOMIC DNA]</scope>
    <source>
        <strain evidence="3">KCTC 52094</strain>
    </source>
</reference>
<evidence type="ECO:0000259" key="1">
    <source>
        <dbReference type="Pfam" id="PF08448"/>
    </source>
</evidence>
<name>A0ABV7G4T5_9PROT</name>